<accession>A0A223KKZ7</accession>
<proteinExistence type="predicted"/>
<feature type="domain" description="DSBA-like thioredoxin" evidence="1">
    <location>
        <begin position="3"/>
        <end position="204"/>
    </location>
</feature>
<protein>
    <submittedName>
        <fullName evidence="2">Disulfide bond formation protein DsbA</fullName>
    </submittedName>
</protein>
<dbReference type="Proteomes" id="UP000215224">
    <property type="component" value="Chromosome"/>
</dbReference>
<dbReference type="RefSeq" id="WP_066416393.1">
    <property type="nucleotide sequence ID" value="NZ_CP018866.1"/>
</dbReference>
<gene>
    <name evidence="2" type="ORF">BC6307_02070</name>
</gene>
<evidence type="ECO:0000313" key="2">
    <source>
        <dbReference type="EMBL" id="AST90151.1"/>
    </source>
</evidence>
<dbReference type="InterPro" id="IPR036249">
    <property type="entry name" value="Thioredoxin-like_sf"/>
</dbReference>
<dbReference type="SUPFAM" id="SSF52833">
    <property type="entry name" value="Thioredoxin-like"/>
    <property type="match status" value="1"/>
</dbReference>
<dbReference type="Gene3D" id="3.40.30.10">
    <property type="entry name" value="Glutaredoxin"/>
    <property type="match status" value="1"/>
</dbReference>
<evidence type="ECO:0000259" key="1">
    <source>
        <dbReference type="Pfam" id="PF01323"/>
    </source>
</evidence>
<dbReference type="KEGG" id="bcoh:BC6307_02070"/>
<dbReference type="Pfam" id="PF01323">
    <property type="entry name" value="DSBA"/>
    <property type="match status" value="1"/>
</dbReference>
<organism evidence="2 3">
    <name type="scientific">Sutcliffiella cohnii</name>
    <dbReference type="NCBI Taxonomy" id="33932"/>
    <lineage>
        <taxon>Bacteria</taxon>
        <taxon>Bacillati</taxon>
        <taxon>Bacillota</taxon>
        <taxon>Bacilli</taxon>
        <taxon>Bacillales</taxon>
        <taxon>Bacillaceae</taxon>
        <taxon>Sutcliffiella</taxon>
    </lineage>
</organism>
<dbReference type="PANTHER" id="PTHR13887:SF41">
    <property type="entry name" value="THIOREDOXIN SUPERFAMILY PROTEIN"/>
    <property type="match status" value="1"/>
</dbReference>
<dbReference type="PANTHER" id="PTHR13887">
    <property type="entry name" value="GLUTATHIONE S-TRANSFERASE KAPPA"/>
    <property type="match status" value="1"/>
</dbReference>
<dbReference type="GO" id="GO:0016491">
    <property type="term" value="F:oxidoreductase activity"/>
    <property type="evidence" value="ECO:0007669"/>
    <property type="project" value="InterPro"/>
</dbReference>
<dbReference type="AlphaFoldDB" id="A0A223KKZ7"/>
<evidence type="ECO:0000313" key="3">
    <source>
        <dbReference type="Proteomes" id="UP000215224"/>
    </source>
</evidence>
<sequence length="238" mass="26624">MKIEVWSDYVCPFCYIGKRRLEQALQTFPQKDKVEVTFKSFELQPHLPSDPNVSVHEMLAKKMGATIEQAKSMNEQVIQSAASVGLAYNFDSMKQVNTLDAHRLVKFAEQRGKAAELTERLLSAHFIESQFLGANETLISLAEEVGLDRDEVQQVLASNAHLEEVRQDQVEGQQLGVQGVPFFVFNRKYAISGAQPLEVFTQTLTKVWEEENGATPLQQVQSTTGATCTDDGCEIPEK</sequence>
<keyword evidence="3" id="KW-1185">Reference proteome</keyword>
<dbReference type="CDD" id="cd03024">
    <property type="entry name" value="DsbA_FrnE"/>
    <property type="match status" value="1"/>
</dbReference>
<dbReference type="EMBL" id="CP018866">
    <property type="protein sequence ID" value="AST90151.1"/>
    <property type="molecule type" value="Genomic_DNA"/>
</dbReference>
<name>A0A223KKZ7_9BACI</name>
<dbReference type="STRING" id="1314751.GCA_001591425_02410"/>
<dbReference type="InterPro" id="IPR001853">
    <property type="entry name" value="DSBA-like_thioredoxin_dom"/>
</dbReference>
<reference evidence="2 3" key="1">
    <citation type="submission" date="2016-12" db="EMBL/GenBank/DDBJ databases">
        <title>The whole genome sequencing and assembly of Bacillus cohnii DSM 6307T strain.</title>
        <authorList>
            <person name="Lee Y.-J."/>
            <person name="Yi H."/>
            <person name="Bahn Y.-S."/>
            <person name="Kim J.F."/>
            <person name="Lee D.-W."/>
        </authorList>
    </citation>
    <scope>NUCLEOTIDE SEQUENCE [LARGE SCALE GENOMIC DNA]</scope>
    <source>
        <strain evidence="2 3">DSM 6307</strain>
    </source>
</reference>